<dbReference type="PROSITE" id="PS50042">
    <property type="entry name" value="CNMP_BINDING_3"/>
    <property type="match status" value="1"/>
</dbReference>
<organism evidence="5 6">
    <name type="scientific">Microcystis viridis Mv_BB_P_19951000_S68D</name>
    <dbReference type="NCBI Taxonomy" id="2486270"/>
    <lineage>
        <taxon>Bacteria</taxon>
        <taxon>Bacillati</taxon>
        <taxon>Cyanobacteriota</taxon>
        <taxon>Cyanophyceae</taxon>
        <taxon>Oscillatoriophycideae</taxon>
        <taxon>Chroococcales</taxon>
        <taxon>Microcystaceae</taxon>
        <taxon>Microcystis</taxon>
    </lineage>
</organism>
<evidence type="ECO:0000259" key="3">
    <source>
        <dbReference type="PROSITE" id="PS50041"/>
    </source>
</evidence>
<reference evidence="5 6" key="1">
    <citation type="submission" date="2019-01" db="EMBL/GenBank/DDBJ databases">
        <title>Coherence of Microcystis species and biogeography revealed through population genomics.</title>
        <authorList>
            <person name="Perez-Carrascal O.M."/>
            <person name="Terrat Y."/>
            <person name="Giani A."/>
            <person name="Fortin N."/>
            <person name="Tromas N."/>
            <person name="Shapiro B.J."/>
        </authorList>
    </citation>
    <scope>NUCLEOTIDE SEQUENCE [LARGE SCALE GENOMIC DNA]</scope>
    <source>
        <strain evidence="5">Mv_BB_P_19951000_S68D</strain>
    </source>
</reference>
<evidence type="ECO:0000313" key="6">
    <source>
        <dbReference type="Proteomes" id="UP000320674"/>
    </source>
</evidence>
<dbReference type="InterPro" id="IPR000595">
    <property type="entry name" value="cNMP-bd_dom"/>
</dbReference>
<keyword evidence="2" id="KW-0964">Secreted</keyword>
<feature type="domain" description="Cyclic nucleotide-binding" evidence="4">
    <location>
        <begin position="1032"/>
        <end position="1070"/>
    </location>
</feature>
<name>A0A552HKE9_MICVR</name>
<evidence type="ECO:0000256" key="1">
    <source>
        <dbReference type="ARBA" id="ARBA00004613"/>
    </source>
</evidence>
<evidence type="ECO:0008006" key="7">
    <source>
        <dbReference type="Google" id="ProtNLM"/>
    </source>
</evidence>
<dbReference type="GO" id="GO:0005509">
    <property type="term" value="F:calcium ion binding"/>
    <property type="evidence" value="ECO:0007669"/>
    <property type="project" value="InterPro"/>
</dbReference>
<dbReference type="InterPro" id="IPR050557">
    <property type="entry name" value="RTX_toxin/Mannuronan_C5-epim"/>
</dbReference>
<dbReference type="EMBL" id="SFAZ01000211">
    <property type="protein sequence ID" value="TRU71679.1"/>
    <property type="molecule type" value="Genomic_DNA"/>
</dbReference>
<dbReference type="Gene3D" id="3.10.100.10">
    <property type="entry name" value="Mannose-Binding Protein A, subunit A"/>
    <property type="match status" value="1"/>
</dbReference>
<dbReference type="PANTHER" id="PTHR38340:SF1">
    <property type="entry name" value="S-LAYER PROTEIN"/>
    <property type="match status" value="1"/>
</dbReference>
<protein>
    <recommendedName>
        <fullName evidence="7">C-type lectin domain-containing protein</fullName>
    </recommendedName>
</protein>
<dbReference type="CDD" id="cd03603">
    <property type="entry name" value="CLECT_VCBS"/>
    <property type="match status" value="1"/>
</dbReference>
<gene>
    <name evidence="5" type="ORF">EWV77_14875</name>
</gene>
<dbReference type="Proteomes" id="UP000320674">
    <property type="component" value="Unassembled WGS sequence"/>
</dbReference>
<dbReference type="PRINTS" id="PR00313">
    <property type="entry name" value="CABNDNGRPT"/>
</dbReference>
<dbReference type="InterPro" id="IPR001343">
    <property type="entry name" value="Hemolysn_Ca-bd"/>
</dbReference>
<dbReference type="Pfam" id="PF00059">
    <property type="entry name" value="Lectin_C"/>
    <property type="match status" value="1"/>
</dbReference>
<dbReference type="Gene3D" id="2.150.10.10">
    <property type="entry name" value="Serralysin-like metalloprotease, C-terminal"/>
    <property type="match status" value="7"/>
</dbReference>
<accession>A0A552HKE9</accession>
<dbReference type="GO" id="GO:0005576">
    <property type="term" value="C:extracellular region"/>
    <property type="evidence" value="ECO:0007669"/>
    <property type="project" value="UniProtKB-SubCell"/>
</dbReference>
<dbReference type="InterPro" id="IPR011049">
    <property type="entry name" value="Serralysin-like_metalloprot_C"/>
</dbReference>
<comment type="subcellular location">
    <subcellularLocation>
        <location evidence="1">Secreted</location>
    </subcellularLocation>
</comment>
<dbReference type="InterPro" id="IPR034007">
    <property type="entry name" value="CTLD_bac"/>
</dbReference>
<proteinExistence type="predicted"/>
<dbReference type="InterPro" id="IPR016186">
    <property type="entry name" value="C-type_lectin-like/link_sf"/>
</dbReference>
<dbReference type="SMART" id="SM00034">
    <property type="entry name" value="CLECT"/>
    <property type="match status" value="1"/>
</dbReference>
<evidence type="ECO:0000256" key="2">
    <source>
        <dbReference type="ARBA" id="ARBA00022525"/>
    </source>
</evidence>
<dbReference type="PROSITE" id="PS50041">
    <property type="entry name" value="C_TYPE_LECTIN_2"/>
    <property type="match status" value="1"/>
</dbReference>
<dbReference type="PANTHER" id="PTHR38340">
    <property type="entry name" value="S-LAYER PROTEIN"/>
    <property type="match status" value="1"/>
</dbReference>
<dbReference type="Pfam" id="PF00353">
    <property type="entry name" value="HemolysinCabind"/>
    <property type="match status" value="10"/>
</dbReference>
<evidence type="ECO:0000259" key="4">
    <source>
        <dbReference type="PROSITE" id="PS50042"/>
    </source>
</evidence>
<dbReference type="InterPro" id="IPR016187">
    <property type="entry name" value="CTDL_fold"/>
</dbReference>
<dbReference type="SUPFAM" id="SSF56436">
    <property type="entry name" value="C-type lectin-like"/>
    <property type="match status" value="1"/>
</dbReference>
<feature type="domain" description="C-type lectin" evidence="3">
    <location>
        <begin position="1142"/>
        <end position="1251"/>
    </location>
</feature>
<comment type="caution">
    <text evidence="5">The sequence shown here is derived from an EMBL/GenBank/DDBJ whole genome shotgun (WGS) entry which is preliminary data.</text>
</comment>
<evidence type="ECO:0000313" key="5">
    <source>
        <dbReference type="EMBL" id="TRU71679.1"/>
    </source>
</evidence>
<dbReference type="SUPFAM" id="SSF51120">
    <property type="entry name" value="beta-Roll"/>
    <property type="match status" value="5"/>
</dbReference>
<dbReference type="PROSITE" id="PS00330">
    <property type="entry name" value="HEMOLYSIN_CALCIUM"/>
    <property type="match status" value="7"/>
</dbReference>
<dbReference type="InterPro" id="IPR001304">
    <property type="entry name" value="C-type_lectin-like"/>
</dbReference>
<dbReference type="InterPro" id="IPR018511">
    <property type="entry name" value="Hemolysin-typ_Ca-bd_CS"/>
</dbReference>
<sequence length="1585" mass="172565">MSTIIKNNVSSKLNHLDFSEMFKNLLFANYLEDFANSSDFYRQSIDIFGQNFNQEKLFNLQQQWQKQDFNALPRIELRSSGELKGANGAFAAANNTIYLSEEYLQQNRERPEEIVEVILEEVGHFVDAQINSQDASGDEGAIFSALVRGVKLSPQEMASLKVEDDTDTITLAGQNIQVEQSTQPLREWVQTIVNNIIDKIKDSIQNNIVDSQASLPIIGSHKLSNIGQKIIDKLEEIKTTKLPLILNKLEDKGEDAVKQFLFNELGHNGLNLLRDNNGDHQVTVNDIAVELSTNNCNFRFKLGEELDSFATDISTDIGLTNLGLKVNNGYAKVDIVYELNLNFGQDNTGLYFNTSAPDDLKLLTNLSLPNLDATGELGFFDFAVNDKNTKASIDLVLDVQDADNFWRFQANETPTFDVKASGGADINLGLTTTVNSNKYLPSLSTDFNLNWVFNQDDLEESLQDFGEIKKLDFNDVQIKLGSFLDDFLGEFLGDIKQPIDSIIKIIKPVTDILNKPIDLKVVTPFTLLDLAENLRYIDSDDIKFLKAIDDIAGMIDSIPSDSQSGIKLGSFKLTGTDPRQMDFDLSKSTLEITKTEPGLIEQLNNDPNTQNFFQVIDGKGLRFPIFQKPANAFNLILGKKGIDLVTYDAPQLAINIPNLPIFEVTLVFLTLGMEGSLKAGLNFDFGFDSTGFSRQNNFQDGFYINDGNTPEVELNFGIHPYGEAGINLGLASVGAGVRGGLLGAIDLDIKDTNSDGKVRFDELPQLNNLNLVDWFDADGKIKAELSAYVRACINYFFGKRCWTLWSKQFLSETLIDFDLDKSQQPPVLATKIDGTQNLRLNIGANAGMRLTSGYNTDIAEFYTIDPSEPGNSQAVTVTGFYVKQEYRDVTKVIGDGGKEDDVIKLNRDLLISAELQGGEGADELYGGSGDDNLNGGKGADFLVGGAGADTLDGGNDDPNCSDGECIVDVVSYETAKVGVTLNLFNPQNNSGDAVGDIFNAIEQFNGSAWDDTLIGDGQNNIFLGGAGNDLIQGNPGDDLIILNTGDDDILYGEDGDDHLLGGKGNDTCFGGFGNDTVEGNVDRDQLFGDSGDPYLNLANKFANDSLNGGEGNDLLAGETGNDWLVGGDGDDELYGDDKALFYLGHKYLLSPSTNWERAQLIATKFQGYLVTINSIDENQFLSQNLSILLESDPNQYESLWIGLTDKDTEGKFQWINGEKVTYTNWYQGQPDHLQDTEDYAYLRLSDGQWGDLSKDGFATTDDPPLPLRGIIEIDAPITLDRNDTLYGGNGNDFLYGEEGDDFLLGEADDDNLYGGIGNDILDGGEGIDALWGEMGNDTLIGGLGHDLLNGNEGNDVLEGNEGNDNLYGGLGDDLLKGGLDADYLVGDEGKDTLDGGDGNDLLDGGFDNDSLIGGTGDDSLYGQELNDYLSGGAGMDYVDGGLGDDILYGDDGNDTLFGGNGRDILNGGNGNDLLAGNDAADTLTGGAGSDRFAYTNIRDTGDMIMDFQVGIDQVVLTELFRSLNISISSYSYAIGKGYLSFGVKTDDVILLLDQDGSGIQRPRPFITFDNMTVAALNQSSNFVVI</sequence>